<reference evidence="1 2" key="1">
    <citation type="submission" date="2017-11" db="EMBL/GenBank/DDBJ databases">
        <title>Genome sequence of the oocydin A producing rhizobacterium Serratia plymuthica 4Rx5.</title>
        <authorList>
            <person name="Matilla M.A."/>
            <person name="Udaondo Z."/>
            <person name="Salmond G.P.C."/>
        </authorList>
    </citation>
    <scope>NUCLEOTIDE SEQUENCE [LARGE SCALE GENOMIC DNA]</scope>
    <source>
        <strain evidence="1 2">4Rx5</strain>
    </source>
</reference>
<protein>
    <submittedName>
        <fullName evidence="1">Addiction module toxin RelE</fullName>
    </submittedName>
</protein>
<dbReference type="Proteomes" id="UP000248196">
    <property type="component" value="Unassembled WGS sequence"/>
</dbReference>
<comment type="caution">
    <text evidence="1">The sequence shown here is derived from an EMBL/GenBank/DDBJ whole genome shotgun (WGS) entry which is preliminary data.</text>
</comment>
<dbReference type="OrthoDB" id="121597at2"/>
<dbReference type="EMBL" id="PESE01000005">
    <property type="protein sequence ID" value="PYD37671.1"/>
    <property type="molecule type" value="Genomic_DNA"/>
</dbReference>
<organism evidence="1 2">
    <name type="scientific">Serratia plymuthica</name>
    <dbReference type="NCBI Taxonomy" id="82996"/>
    <lineage>
        <taxon>Bacteria</taxon>
        <taxon>Pseudomonadati</taxon>
        <taxon>Pseudomonadota</taxon>
        <taxon>Gammaproteobacteria</taxon>
        <taxon>Enterobacterales</taxon>
        <taxon>Yersiniaceae</taxon>
        <taxon>Serratia</taxon>
    </lineage>
</organism>
<dbReference type="AlphaFoldDB" id="A0A318NUT3"/>
<evidence type="ECO:0000313" key="1">
    <source>
        <dbReference type="EMBL" id="PYD37671.1"/>
    </source>
</evidence>
<accession>A0A318NUT3</accession>
<evidence type="ECO:0000313" key="2">
    <source>
        <dbReference type="Proteomes" id="UP000248196"/>
    </source>
</evidence>
<gene>
    <name evidence="1" type="ORF">CT690_16505</name>
</gene>
<name>A0A318NUT3_SERPL</name>
<sequence length="41" mass="4691">MAPEFRTWPIDFGNSGYLVLYRFNGVTAVILAIRHQSETGY</sequence>
<proteinExistence type="predicted"/>